<accession>A0A8S0W636</accession>
<name>A0A8S0W636_CYCAE</name>
<keyword evidence="3" id="KW-1185">Reference proteome</keyword>
<dbReference type="Proteomes" id="UP000467700">
    <property type="component" value="Unassembled WGS sequence"/>
</dbReference>
<dbReference type="AlphaFoldDB" id="A0A8S0W636"/>
<organism evidence="2 3">
    <name type="scientific">Cyclocybe aegerita</name>
    <name type="common">Black poplar mushroom</name>
    <name type="synonym">Agrocybe aegerita</name>
    <dbReference type="NCBI Taxonomy" id="1973307"/>
    <lineage>
        <taxon>Eukaryota</taxon>
        <taxon>Fungi</taxon>
        <taxon>Dikarya</taxon>
        <taxon>Basidiomycota</taxon>
        <taxon>Agaricomycotina</taxon>
        <taxon>Agaricomycetes</taxon>
        <taxon>Agaricomycetidae</taxon>
        <taxon>Agaricales</taxon>
        <taxon>Agaricineae</taxon>
        <taxon>Bolbitiaceae</taxon>
        <taxon>Cyclocybe</taxon>
    </lineage>
</organism>
<feature type="region of interest" description="Disordered" evidence="1">
    <location>
        <begin position="1"/>
        <end position="29"/>
    </location>
</feature>
<protein>
    <submittedName>
        <fullName evidence="2">Uncharacterized protein</fullName>
    </submittedName>
</protein>
<comment type="caution">
    <text evidence="2">The sequence shown here is derived from an EMBL/GenBank/DDBJ whole genome shotgun (WGS) entry which is preliminary data.</text>
</comment>
<proteinExistence type="predicted"/>
<sequence>MFPKARPIITISQPTQEADHEDLSRSSETRRVLETLQPNPIPLHQTLEPEVMSDHTGSSYVPHVSGAASHQEERSNAACHPFDHCKDNSVYFAVLLRTHLGDIKHILACLIEGIEEHVWIIIATINISAVLEYRHPSRILRKACTIFSEDINDPEVAAAIHVMVKKAAALNADLPPAFKCILKLIVTFAMLSHVLKNQTRKNLQNSMFYPCSPDLPCHPKAAPEHLQHDIPWVEPAAFHL</sequence>
<dbReference type="EMBL" id="CACVBS010000002">
    <property type="protein sequence ID" value="CAA7258597.1"/>
    <property type="molecule type" value="Genomic_DNA"/>
</dbReference>
<reference evidence="2 3" key="1">
    <citation type="submission" date="2020-01" db="EMBL/GenBank/DDBJ databases">
        <authorList>
            <person name="Gupta K D."/>
        </authorList>
    </citation>
    <scope>NUCLEOTIDE SEQUENCE [LARGE SCALE GENOMIC DNA]</scope>
</reference>
<evidence type="ECO:0000313" key="3">
    <source>
        <dbReference type="Proteomes" id="UP000467700"/>
    </source>
</evidence>
<gene>
    <name evidence="2" type="ORF">AAE3_LOCUS1040</name>
</gene>
<feature type="compositionally biased region" description="Basic and acidic residues" evidence="1">
    <location>
        <begin position="17"/>
        <end position="29"/>
    </location>
</feature>
<evidence type="ECO:0000313" key="2">
    <source>
        <dbReference type="EMBL" id="CAA7258597.1"/>
    </source>
</evidence>
<evidence type="ECO:0000256" key="1">
    <source>
        <dbReference type="SAM" id="MobiDB-lite"/>
    </source>
</evidence>